<dbReference type="AlphaFoldDB" id="A0A8T0CVQ4"/>
<evidence type="ECO:0000313" key="4">
    <source>
        <dbReference type="Proteomes" id="UP000806378"/>
    </source>
</evidence>
<evidence type="ECO:0000313" key="3">
    <source>
        <dbReference type="EMBL" id="KAF7851520.1"/>
    </source>
</evidence>
<dbReference type="InterPro" id="IPR008972">
    <property type="entry name" value="Cupredoxin"/>
</dbReference>
<accession>A0A8T0CVQ4</accession>
<dbReference type="EMBL" id="MU089538">
    <property type="protein sequence ID" value="KAF7851520.1"/>
    <property type="molecule type" value="Genomic_DNA"/>
</dbReference>
<reference evidence="3" key="1">
    <citation type="submission" date="2020-05" db="EMBL/GenBank/DDBJ databases">
        <title>WGS assembly of Corymbia citriodora subspecies variegata.</title>
        <authorList>
            <person name="Barry K."/>
            <person name="Hundley H."/>
            <person name="Shu S."/>
            <person name="Jenkins J."/>
            <person name="Grimwood J."/>
            <person name="Baten A."/>
        </authorList>
    </citation>
    <scope>NUCLEOTIDE SEQUENCE</scope>
    <source>
        <strain evidence="3">CV2-018</strain>
    </source>
</reference>
<proteinExistence type="inferred from homology"/>
<keyword evidence="4" id="KW-1185">Reference proteome</keyword>
<evidence type="ECO:0000259" key="2">
    <source>
        <dbReference type="Pfam" id="PF07732"/>
    </source>
</evidence>
<protein>
    <recommendedName>
        <fullName evidence="2">Plastocyanin-like domain-containing protein</fullName>
    </recommendedName>
</protein>
<dbReference type="PANTHER" id="PTHR11709">
    <property type="entry name" value="MULTI-COPPER OXIDASE"/>
    <property type="match status" value="1"/>
</dbReference>
<dbReference type="InterPro" id="IPR045087">
    <property type="entry name" value="Cu-oxidase_fam"/>
</dbReference>
<dbReference type="Gene3D" id="2.60.40.420">
    <property type="entry name" value="Cupredoxins - blue copper proteins"/>
    <property type="match status" value="1"/>
</dbReference>
<comment type="caution">
    <text evidence="3">The sequence shown here is derived from an EMBL/GenBank/DDBJ whole genome shotgun (WGS) entry which is preliminary data.</text>
</comment>
<dbReference type="InterPro" id="IPR011707">
    <property type="entry name" value="Cu-oxidase-like_N"/>
</dbReference>
<gene>
    <name evidence="3" type="ORF">BT93_L3762</name>
</gene>
<dbReference type="GO" id="GO:0016491">
    <property type="term" value="F:oxidoreductase activity"/>
    <property type="evidence" value="ECO:0007669"/>
    <property type="project" value="TreeGrafter"/>
</dbReference>
<dbReference type="PANTHER" id="PTHR11709:SF218">
    <property type="entry name" value="L-ASCORBATE OXIDASE"/>
    <property type="match status" value="1"/>
</dbReference>
<comment type="similarity">
    <text evidence="1">Belongs to the multicopper oxidase family.</text>
</comment>
<dbReference type="Proteomes" id="UP000806378">
    <property type="component" value="Unassembled WGS sequence"/>
</dbReference>
<dbReference type="SUPFAM" id="SSF49503">
    <property type="entry name" value="Cupredoxins"/>
    <property type="match status" value="1"/>
</dbReference>
<dbReference type="Pfam" id="PF07732">
    <property type="entry name" value="Cu-oxidase_3"/>
    <property type="match status" value="1"/>
</dbReference>
<sequence>MKVITINHEKAPIINAQKGDTISVNVINNLEEQLALRWEGLRLIKSTPCDKTKGLILAGKACAYRLVADQVGKFSYQSEFKMQRDEGLDGLIVVSSPDNEHP</sequence>
<evidence type="ECO:0000256" key="1">
    <source>
        <dbReference type="ARBA" id="ARBA00010609"/>
    </source>
</evidence>
<dbReference type="OrthoDB" id="2121828at2759"/>
<organism evidence="3 4">
    <name type="scientific">Corymbia citriodora subsp. variegata</name>
    <dbReference type="NCBI Taxonomy" id="360336"/>
    <lineage>
        <taxon>Eukaryota</taxon>
        <taxon>Viridiplantae</taxon>
        <taxon>Streptophyta</taxon>
        <taxon>Embryophyta</taxon>
        <taxon>Tracheophyta</taxon>
        <taxon>Spermatophyta</taxon>
        <taxon>Magnoliopsida</taxon>
        <taxon>eudicotyledons</taxon>
        <taxon>Gunneridae</taxon>
        <taxon>Pentapetalae</taxon>
        <taxon>rosids</taxon>
        <taxon>malvids</taxon>
        <taxon>Myrtales</taxon>
        <taxon>Myrtaceae</taxon>
        <taxon>Myrtoideae</taxon>
        <taxon>Eucalypteae</taxon>
        <taxon>Corymbia</taxon>
    </lineage>
</organism>
<feature type="domain" description="Plastocyanin-like" evidence="2">
    <location>
        <begin position="2"/>
        <end position="97"/>
    </location>
</feature>
<dbReference type="GO" id="GO:0005507">
    <property type="term" value="F:copper ion binding"/>
    <property type="evidence" value="ECO:0007669"/>
    <property type="project" value="InterPro"/>
</dbReference>
<name>A0A8T0CVQ4_CORYI</name>
<dbReference type="Gramene" id="rna-gnl|WGS:JABURB|Cocit.L3762.1">
    <property type="protein sequence ID" value="cds-KAF7851520.1"/>
    <property type="gene ID" value="gene-BT93_L3762"/>
</dbReference>